<dbReference type="InterPro" id="IPR036390">
    <property type="entry name" value="WH_DNA-bd_sf"/>
</dbReference>
<dbReference type="EMBL" id="ACJX03000001">
    <property type="protein sequence ID" value="KRT34746.1"/>
    <property type="molecule type" value="Genomic_DNA"/>
</dbReference>
<proteinExistence type="predicted"/>
<evidence type="ECO:0000313" key="2">
    <source>
        <dbReference type="EMBL" id="KRT34746.1"/>
    </source>
</evidence>
<dbReference type="Proteomes" id="UP000005273">
    <property type="component" value="Unassembled WGS sequence"/>
</dbReference>
<comment type="caution">
    <text evidence="2">The sequence shown here is derived from an EMBL/GenBank/DDBJ whole genome shotgun (WGS) entry which is preliminary data.</text>
</comment>
<dbReference type="PANTHER" id="PTHR33169">
    <property type="entry name" value="PADR-FAMILY TRANSCRIPTIONAL REGULATOR"/>
    <property type="match status" value="1"/>
</dbReference>
<feature type="domain" description="Transcription regulator PadR N-terminal" evidence="1">
    <location>
        <begin position="14"/>
        <end position="83"/>
    </location>
</feature>
<sequence>MLRSLFLGFVKIHILHHASKGPIYGLWVIEELERHGYRFSPGTIYPTLHLMTRDGYLRCESKVVNGKVRKYYTITEKGSDVLNQAIGKLRELVEEVL</sequence>
<dbReference type="PANTHER" id="PTHR33169:SF14">
    <property type="entry name" value="TRANSCRIPTIONAL REGULATOR RV3488"/>
    <property type="match status" value="1"/>
</dbReference>
<dbReference type="OrthoDB" id="286204at2"/>
<evidence type="ECO:0000313" key="3">
    <source>
        <dbReference type="Proteomes" id="UP000005273"/>
    </source>
</evidence>
<accession>A0A0T5X8N0</accession>
<dbReference type="SUPFAM" id="SSF46785">
    <property type="entry name" value="Winged helix' DNA-binding domain"/>
    <property type="match status" value="1"/>
</dbReference>
<gene>
    <name evidence="2" type="ORF">HMPREF1705_03990</name>
</gene>
<evidence type="ECO:0000259" key="1">
    <source>
        <dbReference type="Pfam" id="PF03551"/>
    </source>
</evidence>
<dbReference type="InterPro" id="IPR052509">
    <property type="entry name" value="Metal_resp_DNA-bind_regulator"/>
</dbReference>
<dbReference type="STRING" id="592015.HMPREF1705_03990"/>
<dbReference type="InterPro" id="IPR005149">
    <property type="entry name" value="Tscrpt_reg_PadR_N"/>
</dbReference>
<reference evidence="3" key="1">
    <citation type="submission" date="2012-09" db="EMBL/GenBank/DDBJ databases">
        <authorList>
            <person name="Weinstock G."/>
            <person name="Sodergren E."/>
            <person name="Clifton S."/>
            <person name="Fulton L."/>
            <person name="Fulton B."/>
            <person name="Courtney L."/>
            <person name="Fronick C."/>
            <person name="Harrison M."/>
            <person name="Strong C."/>
            <person name="Farmer C."/>
            <person name="Delehaunty K."/>
            <person name="Markovic C."/>
            <person name="Hall O."/>
            <person name="Minx P."/>
            <person name="Tomlinson C."/>
            <person name="Mitreva M."/>
            <person name="Nelson J."/>
            <person name="Hou S."/>
            <person name="Wollam A."/>
            <person name="Pepin K.H."/>
            <person name="Johnson M."/>
            <person name="Bhonagiri V."/>
            <person name="Nash W.E."/>
            <person name="Suruliraj S."/>
            <person name="Warren W."/>
            <person name="Chinwalla A."/>
            <person name="Mardis E.R."/>
            <person name="Wilson R.K."/>
        </authorList>
    </citation>
    <scope>NUCLEOTIDE SEQUENCE [LARGE SCALE GENOMIC DNA]</scope>
    <source>
        <strain evidence="3">OS1</strain>
    </source>
</reference>
<dbReference type="eggNOG" id="COG1695">
    <property type="taxonomic scope" value="Bacteria"/>
</dbReference>
<dbReference type="RefSeq" id="WP_057940632.1">
    <property type="nucleotide sequence ID" value="NZ_ACJX03000001.1"/>
</dbReference>
<protein>
    <submittedName>
        <fullName evidence="2">Transcriptional regulator, PadR family</fullName>
    </submittedName>
</protein>
<organism evidence="2 3">
    <name type="scientific">Acetomicrobium hydrogeniformans ATCC BAA-1850</name>
    <dbReference type="NCBI Taxonomy" id="592015"/>
    <lineage>
        <taxon>Bacteria</taxon>
        <taxon>Thermotogati</taxon>
        <taxon>Synergistota</taxon>
        <taxon>Synergistia</taxon>
        <taxon>Synergistales</taxon>
        <taxon>Acetomicrobiaceae</taxon>
        <taxon>Acetomicrobium</taxon>
    </lineage>
</organism>
<dbReference type="AlphaFoldDB" id="A0A0T5X8N0"/>
<keyword evidence="3" id="KW-1185">Reference proteome</keyword>
<dbReference type="Gene3D" id="1.10.10.10">
    <property type="entry name" value="Winged helix-like DNA-binding domain superfamily/Winged helix DNA-binding domain"/>
    <property type="match status" value="1"/>
</dbReference>
<dbReference type="InterPro" id="IPR036388">
    <property type="entry name" value="WH-like_DNA-bd_sf"/>
</dbReference>
<dbReference type="Pfam" id="PF03551">
    <property type="entry name" value="PadR"/>
    <property type="match status" value="1"/>
</dbReference>
<name>A0A0T5X8N0_9BACT</name>